<dbReference type="AlphaFoldDB" id="A0AAU8AGA3"/>
<name>A0AAU8AGA3_9RHOB</name>
<accession>A0AAU8AGA3</accession>
<dbReference type="PIRSF" id="PIRSF033328">
    <property type="entry name" value="Phest_Mll4975"/>
    <property type="match status" value="1"/>
</dbReference>
<proteinExistence type="predicted"/>
<organism evidence="1">
    <name type="scientific">Alloyangia sp. H15</name>
    <dbReference type="NCBI Taxonomy" id="3029062"/>
    <lineage>
        <taxon>Bacteria</taxon>
        <taxon>Pseudomonadati</taxon>
        <taxon>Pseudomonadota</taxon>
        <taxon>Alphaproteobacteria</taxon>
        <taxon>Rhodobacterales</taxon>
        <taxon>Roseobacteraceae</taxon>
        <taxon>Alloyangia</taxon>
    </lineage>
</organism>
<sequence length="227" mass="24580">MQDYSRYAIYYAPQPGPLADFAAAWLGWDPARGISVPHPALPGLPRPVSEITESPRKYGFHGTLKPPMRLAGGREALQGDLQALAARLAPVTLPGLALSRIGSFLALTIDGDAAPLARLAGEVVAALDAHRAPPSEAELARRRSARLSPAQEANLARWGYPYVMEEFKFHLTLSGKLAFGEAETVAEALRPALAPLLPQPFEIRELCLFGEAEDGRFHLIHRYALTG</sequence>
<evidence type="ECO:0000313" key="1">
    <source>
        <dbReference type="EMBL" id="XCC93852.1"/>
    </source>
</evidence>
<dbReference type="NCBIfam" id="TIGR03223">
    <property type="entry name" value="Phn_opern_protn"/>
    <property type="match status" value="1"/>
</dbReference>
<dbReference type="Pfam" id="PF06299">
    <property type="entry name" value="DUF1045"/>
    <property type="match status" value="1"/>
</dbReference>
<reference evidence="1" key="1">
    <citation type="submission" date="2023-02" db="EMBL/GenBank/DDBJ databases">
        <title>Description and genomic characterization of Salipiger bruguierae sp. nov., isolated from the sediment of mangrove plant Bruguiera sexangula.</title>
        <authorList>
            <person name="Long M."/>
        </authorList>
    </citation>
    <scope>NUCLEOTIDE SEQUENCE</scope>
    <source>
        <strain evidence="1">H15</strain>
    </source>
</reference>
<dbReference type="Gene3D" id="3.90.1140.10">
    <property type="entry name" value="Cyclic phosphodiesterase"/>
    <property type="match status" value="1"/>
</dbReference>
<gene>
    <name evidence="1" type="ORF">PVT71_01205</name>
</gene>
<dbReference type="EMBL" id="CP123384">
    <property type="protein sequence ID" value="XCC93852.1"/>
    <property type="molecule type" value="Genomic_DNA"/>
</dbReference>
<dbReference type="InterPro" id="IPR009389">
    <property type="entry name" value="DUF1045"/>
</dbReference>
<dbReference type="RefSeq" id="WP_353472673.1">
    <property type="nucleotide sequence ID" value="NZ_CP123384.1"/>
</dbReference>
<protein>
    <submittedName>
        <fullName evidence="1">DUF1045 domain-containing protein</fullName>
    </submittedName>
</protein>